<comment type="caution">
    <text evidence="6">The sequence shown here is derived from an EMBL/GenBank/DDBJ whole genome shotgun (WGS) entry which is preliminary data.</text>
</comment>
<dbReference type="PROSITE" id="PS00136">
    <property type="entry name" value="SUBTILASE_ASP"/>
    <property type="match status" value="1"/>
</dbReference>
<dbReference type="GO" id="GO:0004252">
    <property type="term" value="F:serine-type endopeptidase activity"/>
    <property type="evidence" value="ECO:0007669"/>
    <property type="project" value="UniProtKB-UniRule"/>
</dbReference>
<accession>A0A9K3KJ45</accession>
<keyword evidence="3 4" id="KW-0720">Serine protease</keyword>
<feature type="active site" description="Charge relay system" evidence="4">
    <location>
        <position position="65"/>
    </location>
</feature>
<evidence type="ECO:0000256" key="1">
    <source>
        <dbReference type="ARBA" id="ARBA00022670"/>
    </source>
</evidence>
<feature type="domain" description="Peptidase S8/S53" evidence="5">
    <location>
        <begin position="25"/>
        <end position="253"/>
    </location>
</feature>
<evidence type="ECO:0000256" key="3">
    <source>
        <dbReference type="ARBA" id="ARBA00022825"/>
    </source>
</evidence>
<proteinExistence type="inferred from homology"/>
<evidence type="ECO:0000313" key="6">
    <source>
        <dbReference type="EMBL" id="KAG7344660.1"/>
    </source>
</evidence>
<protein>
    <submittedName>
        <fullName evidence="6">Subtilisin-like serine protease</fullName>
    </submittedName>
</protein>
<dbReference type="PANTHER" id="PTHR43806">
    <property type="entry name" value="PEPTIDASE S8"/>
    <property type="match status" value="1"/>
</dbReference>
<dbReference type="OrthoDB" id="40711at2759"/>
<evidence type="ECO:0000259" key="5">
    <source>
        <dbReference type="Pfam" id="PF00082"/>
    </source>
</evidence>
<dbReference type="EMBL" id="JAGRRH010000004">
    <property type="protein sequence ID" value="KAG7370443.1"/>
    <property type="molecule type" value="Genomic_DNA"/>
</dbReference>
<evidence type="ECO:0000256" key="2">
    <source>
        <dbReference type="ARBA" id="ARBA00022801"/>
    </source>
</evidence>
<dbReference type="InterPro" id="IPR050131">
    <property type="entry name" value="Peptidase_S8_subtilisin-like"/>
</dbReference>
<comment type="similarity">
    <text evidence="4">Belongs to the peptidase S8 family.</text>
</comment>
<dbReference type="Pfam" id="PF00082">
    <property type="entry name" value="Peptidase_S8"/>
    <property type="match status" value="1"/>
</dbReference>
<dbReference type="InterPro" id="IPR023828">
    <property type="entry name" value="Peptidase_S8_Ser-AS"/>
</dbReference>
<keyword evidence="2 4" id="KW-0378">Hydrolase</keyword>
<dbReference type="PROSITE" id="PS00138">
    <property type="entry name" value="SUBTILASE_SER"/>
    <property type="match status" value="1"/>
</dbReference>
<dbReference type="EMBL" id="JAGRRH010000023">
    <property type="protein sequence ID" value="KAG7344660.1"/>
    <property type="molecule type" value="Genomic_DNA"/>
</dbReference>
<name>A0A9K3KJ45_9STRA</name>
<gene>
    <name evidence="7" type="ORF">IV203_019013</name>
    <name evidence="6" type="ORF">IV203_022668</name>
</gene>
<reference evidence="6" key="1">
    <citation type="journal article" date="2021" name="Sci. Rep.">
        <title>Diploid genomic architecture of Nitzschia inconspicua, an elite biomass production diatom.</title>
        <authorList>
            <person name="Oliver A."/>
            <person name="Podell S."/>
            <person name="Pinowska A."/>
            <person name="Traller J.C."/>
            <person name="Smith S.R."/>
            <person name="McClure R."/>
            <person name="Beliaev A."/>
            <person name="Bohutskyi P."/>
            <person name="Hill E.A."/>
            <person name="Rabines A."/>
            <person name="Zheng H."/>
            <person name="Allen L.Z."/>
            <person name="Kuo A."/>
            <person name="Grigoriev I.V."/>
            <person name="Allen A.E."/>
            <person name="Hazlebeck D."/>
            <person name="Allen E.E."/>
        </authorList>
    </citation>
    <scope>NUCLEOTIDE SEQUENCE</scope>
    <source>
        <strain evidence="6">Hildebrandi</strain>
    </source>
</reference>
<dbReference type="PANTHER" id="PTHR43806:SF11">
    <property type="entry name" value="CEREVISIN-RELATED"/>
    <property type="match status" value="1"/>
</dbReference>
<dbReference type="AlphaFoldDB" id="A0A9K3KJ45"/>
<dbReference type="InterPro" id="IPR023827">
    <property type="entry name" value="Peptidase_S8_Asp-AS"/>
</dbReference>
<sequence length="302" mass="32585">MKPSTLPLGVQLHGALKLHDCNLLGQGVRVAIIDSGIDRDHPGFHGKVKRQVWYRHGTPLSKDDHGTHVAGTIHFMAPQADLYDYRVFGAEGELDGDNAIAASIREAVDVDRCHIINMSLRVSYPIVPAVRKAVEYAHANGVHMVCAAGNSGDGDPTTNELYAFPARWQETISVAAVKKAGKLPVAYFSESNPQVDFAAIGVDVVSLKPGGGFQSMQGTSMASPHVTGFIAALLSNHADRYTPTALKNVLSSRYAVDIDAKGPDTSTGVGFLTFLSKEELEQFLINHKQQRSSSAKIQAYTY</sequence>
<dbReference type="InterPro" id="IPR000209">
    <property type="entry name" value="Peptidase_S8/S53_dom"/>
</dbReference>
<dbReference type="Proteomes" id="UP000693970">
    <property type="component" value="Unassembled WGS sequence"/>
</dbReference>
<evidence type="ECO:0000256" key="4">
    <source>
        <dbReference type="PROSITE-ProRule" id="PRU01240"/>
    </source>
</evidence>
<evidence type="ECO:0000313" key="7">
    <source>
        <dbReference type="EMBL" id="KAG7370443.1"/>
    </source>
</evidence>
<feature type="active site" description="Charge relay system" evidence="4">
    <location>
        <position position="220"/>
    </location>
</feature>
<reference evidence="6" key="2">
    <citation type="submission" date="2021-04" db="EMBL/GenBank/DDBJ databases">
        <authorList>
            <person name="Podell S."/>
        </authorList>
    </citation>
    <scope>NUCLEOTIDE SEQUENCE</scope>
    <source>
        <strain evidence="6">Hildebrandi</strain>
    </source>
</reference>
<feature type="active site" description="Charge relay system" evidence="4">
    <location>
        <position position="34"/>
    </location>
</feature>
<keyword evidence="1 4" id="KW-0645">Protease</keyword>
<keyword evidence="8" id="KW-1185">Reference proteome</keyword>
<evidence type="ECO:0000313" key="8">
    <source>
        <dbReference type="Proteomes" id="UP000693970"/>
    </source>
</evidence>
<organism evidence="6 8">
    <name type="scientific">Nitzschia inconspicua</name>
    <dbReference type="NCBI Taxonomy" id="303405"/>
    <lineage>
        <taxon>Eukaryota</taxon>
        <taxon>Sar</taxon>
        <taxon>Stramenopiles</taxon>
        <taxon>Ochrophyta</taxon>
        <taxon>Bacillariophyta</taxon>
        <taxon>Bacillariophyceae</taxon>
        <taxon>Bacillariophycidae</taxon>
        <taxon>Bacillariales</taxon>
        <taxon>Bacillariaceae</taxon>
        <taxon>Nitzschia</taxon>
    </lineage>
</organism>
<dbReference type="PROSITE" id="PS51892">
    <property type="entry name" value="SUBTILASE"/>
    <property type="match status" value="1"/>
</dbReference>
<dbReference type="GO" id="GO:0006508">
    <property type="term" value="P:proteolysis"/>
    <property type="evidence" value="ECO:0007669"/>
    <property type="project" value="UniProtKB-KW"/>
</dbReference>